<dbReference type="GeneID" id="24920791"/>
<dbReference type="InParanoid" id="D8M774"/>
<reference evidence="1" key="1">
    <citation type="submission" date="2010-02" db="EMBL/GenBank/DDBJ databases">
        <title>Sequencing and annotation of the Blastocystis hominis genome.</title>
        <authorList>
            <person name="Wincker P."/>
        </authorList>
    </citation>
    <scope>NUCLEOTIDE SEQUENCE</scope>
    <source>
        <strain evidence="1">Singapore isolate B</strain>
    </source>
</reference>
<evidence type="ECO:0000313" key="2">
    <source>
        <dbReference type="Proteomes" id="UP000008312"/>
    </source>
</evidence>
<protein>
    <submittedName>
        <fullName evidence="1">Uncharacterized protein</fullName>
    </submittedName>
</protein>
<dbReference type="Proteomes" id="UP000008312">
    <property type="component" value="Unassembled WGS sequence"/>
</dbReference>
<keyword evidence="2" id="KW-1185">Reference proteome</keyword>
<name>D8M774_BLAHO</name>
<dbReference type="EMBL" id="FN668672">
    <property type="protein sequence ID" value="CBK23913.2"/>
    <property type="molecule type" value="Genomic_DNA"/>
</dbReference>
<sequence length="216" mass="24932">MLSRALAFRTTFRGIYGMGANLQVFSRTKSTTTKKQRRYTKTGDVHTIKVIDEISLDEFLHPTKKSMGSIMKQKYMNWNSEFNIKRKMKGYKPEEVNAEIPKLFEQLHQFFAHDQISYASKVIIPPLMKELKEIRPASYTSRQLEPFHKDLVCVGYSLSYLDAVPQLLQTRVLQGKDVMYAQLTVGVKAVEDIYGWTSRGKRVPLLQEFPKVVVSC</sequence>
<dbReference type="RefSeq" id="XP_012897961.1">
    <property type="nucleotide sequence ID" value="XM_013042507.1"/>
</dbReference>
<gene>
    <name evidence="1" type="ORF">GSBLH_T00003722001</name>
</gene>
<proteinExistence type="predicted"/>
<dbReference type="AlphaFoldDB" id="D8M774"/>
<dbReference type="OrthoDB" id="187617at2759"/>
<evidence type="ECO:0000313" key="1">
    <source>
        <dbReference type="EMBL" id="CBK23913.2"/>
    </source>
</evidence>
<organism evidence="1">
    <name type="scientific">Blastocystis hominis</name>
    <dbReference type="NCBI Taxonomy" id="12968"/>
    <lineage>
        <taxon>Eukaryota</taxon>
        <taxon>Sar</taxon>
        <taxon>Stramenopiles</taxon>
        <taxon>Bigyra</taxon>
        <taxon>Opalozoa</taxon>
        <taxon>Opalinata</taxon>
        <taxon>Blastocystidae</taxon>
        <taxon>Blastocystis</taxon>
    </lineage>
</organism>
<accession>D8M774</accession>